<dbReference type="PANTHER" id="PTHR33164">
    <property type="entry name" value="TRANSCRIPTIONAL REGULATOR, MARR FAMILY"/>
    <property type="match status" value="1"/>
</dbReference>
<organism evidence="2 3">
    <name type="scientific">Actinomyces massiliensis F0489</name>
    <dbReference type="NCBI Taxonomy" id="1125718"/>
    <lineage>
        <taxon>Bacteria</taxon>
        <taxon>Bacillati</taxon>
        <taxon>Actinomycetota</taxon>
        <taxon>Actinomycetes</taxon>
        <taxon>Actinomycetales</taxon>
        <taxon>Actinomycetaceae</taxon>
        <taxon>Actinomyces</taxon>
    </lineage>
</organism>
<comment type="caution">
    <text evidence="2">The sequence shown here is derived from an EMBL/GenBank/DDBJ whole genome shotgun (WGS) entry which is preliminary data.</text>
</comment>
<dbReference type="SUPFAM" id="SSF46785">
    <property type="entry name" value="Winged helix' DNA-binding domain"/>
    <property type="match status" value="1"/>
</dbReference>
<dbReference type="GO" id="GO:0006950">
    <property type="term" value="P:response to stress"/>
    <property type="evidence" value="ECO:0007669"/>
    <property type="project" value="TreeGrafter"/>
</dbReference>
<reference evidence="2 3" key="1">
    <citation type="submission" date="2012-05" db="EMBL/GenBank/DDBJ databases">
        <authorList>
            <person name="Harkins D.M."/>
            <person name="Madupu R."/>
            <person name="Durkin A.S."/>
            <person name="Torralba M."/>
            <person name="Methe B."/>
            <person name="Sutton G.G."/>
            <person name="Nelson K.E."/>
        </authorList>
    </citation>
    <scope>NUCLEOTIDE SEQUENCE [LARGE SCALE GENOMIC DNA]</scope>
    <source>
        <strain evidence="2 3">F0489</strain>
    </source>
</reference>
<sequence>MTTAQFTAMAALANGERTQAEVAVAIAVDPRNIGATVKQLVAVGWVQTRRHPEDARARLLSLTPEGQAWWSALQPTLRTERERFFQALTPKELSTLEDLLGRLESFHAGGSTNARDVEELDI</sequence>
<proteinExistence type="predicted"/>
<name>J1HLA7_9ACTO</name>
<feature type="domain" description="HTH marR-type" evidence="1">
    <location>
        <begin position="1"/>
        <end position="105"/>
    </location>
</feature>
<evidence type="ECO:0000259" key="1">
    <source>
        <dbReference type="PROSITE" id="PS50995"/>
    </source>
</evidence>
<dbReference type="Gene3D" id="1.10.10.10">
    <property type="entry name" value="Winged helix-like DNA-binding domain superfamily/Winged helix DNA-binding domain"/>
    <property type="match status" value="1"/>
</dbReference>
<dbReference type="PANTHER" id="PTHR33164:SF43">
    <property type="entry name" value="HTH-TYPE TRANSCRIPTIONAL REPRESSOR YETL"/>
    <property type="match status" value="1"/>
</dbReference>
<dbReference type="AlphaFoldDB" id="J1HLA7"/>
<evidence type="ECO:0000313" key="3">
    <source>
        <dbReference type="Proteomes" id="UP000002941"/>
    </source>
</evidence>
<keyword evidence="3" id="KW-1185">Reference proteome</keyword>
<dbReference type="InterPro" id="IPR036390">
    <property type="entry name" value="WH_DNA-bd_sf"/>
</dbReference>
<dbReference type="eggNOG" id="COG1846">
    <property type="taxonomic scope" value="Bacteria"/>
</dbReference>
<dbReference type="PROSITE" id="PS50995">
    <property type="entry name" value="HTH_MARR_2"/>
    <property type="match status" value="1"/>
</dbReference>
<dbReference type="InterPro" id="IPR000835">
    <property type="entry name" value="HTH_MarR-typ"/>
</dbReference>
<gene>
    <name evidence="2" type="ORF">HMPREF1318_0147</name>
</gene>
<evidence type="ECO:0000313" key="2">
    <source>
        <dbReference type="EMBL" id="EJF46343.1"/>
    </source>
</evidence>
<dbReference type="GO" id="GO:0003700">
    <property type="term" value="F:DNA-binding transcription factor activity"/>
    <property type="evidence" value="ECO:0007669"/>
    <property type="project" value="InterPro"/>
</dbReference>
<dbReference type="InterPro" id="IPR036388">
    <property type="entry name" value="WH-like_DNA-bd_sf"/>
</dbReference>
<accession>J1HLA7</accession>
<dbReference type="Proteomes" id="UP000002941">
    <property type="component" value="Unassembled WGS sequence"/>
</dbReference>
<dbReference type="EMBL" id="AKFT01000065">
    <property type="protein sequence ID" value="EJF46343.1"/>
    <property type="molecule type" value="Genomic_DNA"/>
</dbReference>
<dbReference type="InterPro" id="IPR039422">
    <property type="entry name" value="MarR/SlyA-like"/>
</dbReference>
<dbReference type="PRINTS" id="PR00598">
    <property type="entry name" value="HTHMARR"/>
</dbReference>
<dbReference type="RefSeq" id="WP_008730720.1">
    <property type="nucleotide sequence ID" value="NZ_AKFT01000065.1"/>
</dbReference>
<protein>
    <submittedName>
        <fullName evidence="2">MarR family protein</fullName>
    </submittedName>
</protein>
<dbReference type="SMART" id="SM00347">
    <property type="entry name" value="HTH_MARR"/>
    <property type="match status" value="1"/>
</dbReference>
<dbReference type="Pfam" id="PF12802">
    <property type="entry name" value="MarR_2"/>
    <property type="match status" value="1"/>
</dbReference>